<accession>A0A6A4SJG9</accession>
<dbReference type="EMBL" id="VEVO01000011">
    <property type="protein sequence ID" value="KAF0035336.1"/>
    <property type="molecule type" value="Genomic_DNA"/>
</dbReference>
<evidence type="ECO:0000313" key="1">
    <source>
        <dbReference type="EMBL" id="KAF0035336.1"/>
    </source>
</evidence>
<name>A0A6A4SJG9_SCOMX</name>
<protein>
    <submittedName>
        <fullName evidence="1">Uncharacterized protein</fullName>
    </submittedName>
</protein>
<gene>
    <name evidence="1" type="ORF">F2P81_013094</name>
</gene>
<dbReference type="Proteomes" id="UP000438429">
    <property type="component" value="Unassembled WGS sequence"/>
</dbReference>
<organism evidence="1 2">
    <name type="scientific">Scophthalmus maximus</name>
    <name type="common">Turbot</name>
    <name type="synonym">Psetta maxima</name>
    <dbReference type="NCBI Taxonomy" id="52904"/>
    <lineage>
        <taxon>Eukaryota</taxon>
        <taxon>Metazoa</taxon>
        <taxon>Chordata</taxon>
        <taxon>Craniata</taxon>
        <taxon>Vertebrata</taxon>
        <taxon>Euteleostomi</taxon>
        <taxon>Actinopterygii</taxon>
        <taxon>Neopterygii</taxon>
        <taxon>Teleostei</taxon>
        <taxon>Neoteleostei</taxon>
        <taxon>Acanthomorphata</taxon>
        <taxon>Carangaria</taxon>
        <taxon>Pleuronectiformes</taxon>
        <taxon>Pleuronectoidei</taxon>
        <taxon>Scophthalmidae</taxon>
        <taxon>Scophthalmus</taxon>
    </lineage>
</organism>
<dbReference type="AlphaFoldDB" id="A0A6A4SJG9"/>
<evidence type="ECO:0000313" key="2">
    <source>
        <dbReference type="Proteomes" id="UP000438429"/>
    </source>
</evidence>
<sequence>MKPQRIDRSDERGTITSSPLLDVSITDRSVALPTAVPDVPLFCEHFMARHILCFHITDKFVMSLSPRPLLDSLNDVAQLQELTLVQRNLGGKRKLNRESASCQKCAATPEQKRNCDLELTRLHLAYLLVLINATVDCAAVHPPSPPQRACESLRTAYTRHQDTAPEDDT</sequence>
<reference evidence="1 2" key="1">
    <citation type="submission" date="2019-06" db="EMBL/GenBank/DDBJ databases">
        <title>Draft genomes of female and male turbot (Scophthalmus maximus).</title>
        <authorList>
            <person name="Xu H."/>
            <person name="Xu X.-W."/>
            <person name="Shao C."/>
            <person name="Chen S."/>
        </authorList>
    </citation>
    <scope>NUCLEOTIDE SEQUENCE [LARGE SCALE GENOMIC DNA]</scope>
    <source>
        <strain evidence="1">Ysfricsl-2016a</strain>
        <tissue evidence="1">Blood</tissue>
    </source>
</reference>
<comment type="caution">
    <text evidence="1">The sequence shown here is derived from an EMBL/GenBank/DDBJ whole genome shotgun (WGS) entry which is preliminary data.</text>
</comment>
<proteinExistence type="predicted"/>